<evidence type="ECO:0000256" key="1">
    <source>
        <dbReference type="ARBA" id="ARBA00004141"/>
    </source>
</evidence>
<dbReference type="InterPro" id="IPR049326">
    <property type="entry name" value="Rhodopsin_dom_fungi"/>
</dbReference>
<accession>A0A4Z1FFC9</accession>
<evidence type="ECO:0000256" key="3">
    <source>
        <dbReference type="ARBA" id="ARBA00022989"/>
    </source>
</evidence>
<feature type="transmembrane region" description="Helical" evidence="7">
    <location>
        <begin position="129"/>
        <end position="150"/>
    </location>
</feature>
<evidence type="ECO:0000256" key="6">
    <source>
        <dbReference type="SAM" id="MobiDB-lite"/>
    </source>
</evidence>
<evidence type="ECO:0000256" key="7">
    <source>
        <dbReference type="SAM" id="Phobius"/>
    </source>
</evidence>
<evidence type="ECO:0000259" key="8">
    <source>
        <dbReference type="Pfam" id="PF20684"/>
    </source>
</evidence>
<gene>
    <name evidence="9" type="ORF">BPAE_0127g00240</name>
</gene>
<evidence type="ECO:0000256" key="5">
    <source>
        <dbReference type="ARBA" id="ARBA00038359"/>
    </source>
</evidence>
<keyword evidence="3 7" id="KW-1133">Transmembrane helix</keyword>
<feature type="transmembrane region" description="Helical" evidence="7">
    <location>
        <begin position="180"/>
        <end position="199"/>
    </location>
</feature>
<feature type="region of interest" description="Disordered" evidence="6">
    <location>
        <begin position="333"/>
        <end position="363"/>
    </location>
</feature>
<feature type="transmembrane region" description="Helical" evidence="7">
    <location>
        <begin position="16"/>
        <end position="39"/>
    </location>
</feature>
<proteinExistence type="inferred from homology"/>
<organism evidence="9 10">
    <name type="scientific">Botrytis paeoniae</name>
    <dbReference type="NCBI Taxonomy" id="278948"/>
    <lineage>
        <taxon>Eukaryota</taxon>
        <taxon>Fungi</taxon>
        <taxon>Dikarya</taxon>
        <taxon>Ascomycota</taxon>
        <taxon>Pezizomycotina</taxon>
        <taxon>Leotiomycetes</taxon>
        <taxon>Helotiales</taxon>
        <taxon>Sclerotiniaceae</taxon>
        <taxon>Botrytis</taxon>
    </lineage>
</organism>
<evidence type="ECO:0000256" key="2">
    <source>
        <dbReference type="ARBA" id="ARBA00022692"/>
    </source>
</evidence>
<evidence type="ECO:0000256" key="4">
    <source>
        <dbReference type="ARBA" id="ARBA00023136"/>
    </source>
</evidence>
<feature type="domain" description="Rhodopsin" evidence="8">
    <location>
        <begin position="35"/>
        <end position="273"/>
    </location>
</feature>
<comment type="caution">
    <text evidence="9">The sequence shown here is derived from an EMBL/GenBank/DDBJ whole genome shotgun (WGS) entry which is preliminary data.</text>
</comment>
<evidence type="ECO:0000313" key="10">
    <source>
        <dbReference type="Proteomes" id="UP000297910"/>
    </source>
</evidence>
<comment type="subcellular location">
    <subcellularLocation>
        <location evidence="1">Membrane</location>
        <topology evidence="1">Multi-pass membrane protein</topology>
    </subcellularLocation>
</comment>
<dbReference type="PANTHER" id="PTHR33048">
    <property type="entry name" value="PTH11-LIKE INTEGRAL MEMBRANE PROTEIN (AFU_ORTHOLOGUE AFUA_5G11245)"/>
    <property type="match status" value="1"/>
</dbReference>
<feature type="transmembrane region" description="Helical" evidence="7">
    <location>
        <begin position="93"/>
        <end position="117"/>
    </location>
</feature>
<name>A0A4Z1FFC9_9HELO</name>
<dbReference type="InterPro" id="IPR052337">
    <property type="entry name" value="SAT4-like"/>
</dbReference>
<dbReference type="GO" id="GO:0016020">
    <property type="term" value="C:membrane"/>
    <property type="evidence" value="ECO:0007669"/>
    <property type="project" value="UniProtKB-SubCell"/>
</dbReference>
<comment type="similarity">
    <text evidence="5">Belongs to the SAT4 family.</text>
</comment>
<keyword evidence="10" id="KW-1185">Reference proteome</keyword>
<sequence length="451" mass="50771">MSAPHLDDLGVQGKRSLVLVSTIFLLVLSITSFALRIFAKLYTVARIQYEDWFMGVALLFSLGTPICELYGLSVGLGEHQANVSVDDQKRLSFSIWMIQRLQPFCLFCLKTSLILLYVRLFPTTKFRRFASAIWTYTLLWTVAALGASTFECTPVSYFWNKDQKGHCIPKALRTISFTNGLLSFLGDCVILCMPIPMIWKLQMNLRRKIALIGIFAVGVFVIITSIIRLVALFAIDTEDLTFSQVEGGVWTYMEEAIGITCGNLALLQPLFRRFFSNKNPRLPDRRSIPPSYSFTATIKSGSNNATSAKTILPSSRLASKTGRISGLYTRMSEDLGSTDRSRRRSIVGSNAEAGSGDIEMQDRGYSTRNLEDDKMREGIVILVQTDVIVKKERSSDDETYRLKRDFIDPLREPPAKASCETNNVWSEKEVQNSRADFGVVRERVDGYSRGR</sequence>
<feature type="transmembrane region" description="Helical" evidence="7">
    <location>
        <begin position="51"/>
        <end position="73"/>
    </location>
</feature>
<dbReference type="Pfam" id="PF20684">
    <property type="entry name" value="Fung_rhodopsin"/>
    <property type="match status" value="1"/>
</dbReference>
<keyword evidence="4 7" id="KW-0472">Membrane</keyword>
<dbReference type="EMBL" id="PQXI01000127">
    <property type="protein sequence ID" value="TGO23604.1"/>
    <property type="molecule type" value="Genomic_DNA"/>
</dbReference>
<feature type="transmembrane region" description="Helical" evidence="7">
    <location>
        <begin position="211"/>
        <end position="235"/>
    </location>
</feature>
<dbReference type="Proteomes" id="UP000297910">
    <property type="component" value="Unassembled WGS sequence"/>
</dbReference>
<protein>
    <recommendedName>
        <fullName evidence="8">Rhodopsin domain-containing protein</fullName>
    </recommendedName>
</protein>
<keyword evidence="2 7" id="KW-0812">Transmembrane</keyword>
<reference evidence="9 10" key="1">
    <citation type="submission" date="2017-12" db="EMBL/GenBank/DDBJ databases">
        <title>Comparative genomics of Botrytis spp.</title>
        <authorList>
            <person name="Valero-Jimenez C.A."/>
            <person name="Tapia P."/>
            <person name="Veloso J."/>
            <person name="Silva-Moreno E."/>
            <person name="Staats M."/>
            <person name="Valdes J.H."/>
            <person name="Van Kan J.A.L."/>
        </authorList>
    </citation>
    <scope>NUCLEOTIDE SEQUENCE [LARGE SCALE GENOMIC DNA]</scope>
    <source>
        <strain evidence="9 10">Bp0003</strain>
    </source>
</reference>
<dbReference type="PANTHER" id="PTHR33048:SF47">
    <property type="entry name" value="INTEGRAL MEMBRANE PROTEIN-RELATED"/>
    <property type="match status" value="1"/>
</dbReference>
<dbReference type="AlphaFoldDB" id="A0A4Z1FFC9"/>
<evidence type="ECO:0000313" key="9">
    <source>
        <dbReference type="EMBL" id="TGO23604.1"/>
    </source>
</evidence>